<dbReference type="PANTHER" id="PTHR28208:SF3">
    <property type="entry name" value="PHOSPHATIDATE PHOSPHATASE APP1"/>
    <property type="match status" value="1"/>
</dbReference>
<evidence type="ECO:0000313" key="3">
    <source>
        <dbReference type="EMBL" id="KAL0473337.1"/>
    </source>
</evidence>
<dbReference type="InterPro" id="IPR017210">
    <property type="entry name" value="APP1"/>
</dbReference>
<dbReference type="InterPro" id="IPR023214">
    <property type="entry name" value="HAD_sf"/>
</dbReference>
<feature type="compositionally biased region" description="Gly residues" evidence="1">
    <location>
        <begin position="118"/>
        <end position="127"/>
    </location>
</feature>
<keyword evidence="4" id="KW-1185">Reference proteome</keyword>
<sequence length="852" mass="92664">MTSPYTHGYTGQYGANEQPYESGSRRRKLAAMAGSVYRAGVAAASEIREQYSQTRLTRDMGDGSPEQVHIPGAFPEVPIIHKGQEQLILFPSYAKRHVKGIHLPRRPSDLGGNAYGTPNGGGNGIGPGVDERDYWTAEWNRHEDEKAVVDVDIRGWIYMPPKGPMSRKNRMVLGVARRLSGLPQTAALQAGAGSQQGGGDLRRTVTDLEGLGEEERIAKEAREIERRGQGEKEAAIRGEYSERPRADDMDDGFGAMRQRRSPSPPSSTAPVRTNSGLGAFPSEMTEAELAAANANLNARLAPFMATPLVGLPITLFFYNDQRSKSKTIETNASGHFIARVPLDFVPTHFRVLANENISTTQPVEVIEPRGVSLISDVDDTIKRSNINGGAREIFRNTFVRELADQTIDGVKELYTSLYKMGVKLHYVSNSPWQLYPVLATFFHKAGLPPGSIDLKQYSGMLQGIFEPVAERKKGTLERILRDFPERKFLLVGDSGEADLEVYTDLALAYPGRILAVFIRDVTTPEQVDMGYFTSNTQATDRNNGLERSDSGRRRAQTMRAATATNTRDVAPPPPKLPPRSSPQPKGPIMGDLIDLSDDPPQQPVHDPRTSSLNAMHASRSTGDIPQRKGPPPRPAKPTALRSSPAEINTGGAPPPLPPKPRESPRPNTSHQNSSASASGSGSGPRGPAPPPPPPRRTSTVNLSQSQSRQSQQPPLPPPRRVQTTNSSSYDSDTDEWGLPLPLESRTLGSGNGGRSNTFLPVRPATSYDTMNGVNGASVYATSNSASGGGANSPVNKKLEIWLRRLAEAHELLEKQGVKLYTWREGRDVVAEAEGIVREAMRGFNQGVGGRRS</sequence>
<feature type="region of interest" description="Disordered" evidence="1">
    <location>
        <begin position="224"/>
        <end position="273"/>
    </location>
</feature>
<feature type="compositionally biased region" description="Basic and acidic residues" evidence="1">
    <location>
        <begin position="543"/>
        <end position="552"/>
    </location>
</feature>
<dbReference type="InterPro" id="IPR036412">
    <property type="entry name" value="HAD-like_sf"/>
</dbReference>
<organism evidence="3 4">
    <name type="scientific">Neurospora intermedia</name>
    <dbReference type="NCBI Taxonomy" id="5142"/>
    <lineage>
        <taxon>Eukaryota</taxon>
        <taxon>Fungi</taxon>
        <taxon>Dikarya</taxon>
        <taxon>Ascomycota</taxon>
        <taxon>Pezizomycotina</taxon>
        <taxon>Sordariomycetes</taxon>
        <taxon>Sordariomycetidae</taxon>
        <taxon>Sordariales</taxon>
        <taxon>Sordariaceae</taxon>
        <taxon>Neurospora</taxon>
    </lineage>
</organism>
<accession>A0ABR3DLV6</accession>
<feature type="region of interest" description="Disordered" evidence="1">
    <location>
        <begin position="532"/>
        <end position="760"/>
    </location>
</feature>
<feature type="region of interest" description="Disordered" evidence="1">
    <location>
        <begin position="1"/>
        <end position="21"/>
    </location>
</feature>
<reference evidence="3 4" key="1">
    <citation type="submission" date="2023-09" db="EMBL/GenBank/DDBJ databases">
        <title>Multi-omics analysis of a traditional fermented food reveals byproduct-associated fungal strains for waste-to-food upcycling.</title>
        <authorList>
            <consortium name="Lawrence Berkeley National Laboratory"/>
            <person name="Rekdal V.M."/>
            <person name="Villalobos-Escobedo J.M."/>
            <person name="Rodriguez-Valeron N."/>
            <person name="Garcia M.O."/>
            <person name="Vasquez D.P."/>
            <person name="Damayanti I."/>
            <person name="Sorensen P.M."/>
            <person name="Baidoo E.E."/>
            <person name="De Carvalho A.C."/>
            <person name="Riley R."/>
            <person name="Lipzen A."/>
            <person name="He G."/>
            <person name="Yan M."/>
            <person name="Haridas S."/>
            <person name="Daum C."/>
            <person name="Yoshinaga Y."/>
            <person name="Ng V."/>
            <person name="Grigoriev I.V."/>
            <person name="Munk R."/>
            <person name="Nuraida L."/>
            <person name="Wijaya C.H."/>
            <person name="Morales P.-C."/>
            <person name="Keasling J.D."/>
        </authorList>
    </citation>
    <scope>NUCLEOTIDE SEQUENCE [LARGE SCALE GENOMIC DNA]</scope>
    <source>
        <strain evidence="3 4">FGSC 2613</strain>
    </source>
</reference>
<name>A0ABR3DLV6_NEUIN</name>
<comment type="caution">
    <text evidence="3">The sequence shown here is derived from an EMBL/GenBank/DDBJ whole genome shotgun (WGS) entry which is preliminary data.</text>
</comment>
<dbReference type="Proteomes" id="UP001451303">
    <property type="component" value="Unassembled WGS sequence"/>
</dbReference>
<feature type="compositionally biased region" description="Polar residues" evidence="1">
    <location>
        <begin position="532"/>
        <end position="542"/>
    </location>
</feature>
<dbReference type="SUPFAM" id="SSF56784">
    <property type="entry name" value="HAD-like"/>
    <property type="match status" value="1"/>
</dbReference>
<dbReference type="Pfam" id="PF09949">
    <property type="entry name" value="APP1_cat"/>
    <property type="match status" value="1"/>
</dbReference>
<gene>
    <name evidence="3" type="ORF">QR685DRAFT_171716</name>
</gene>
<evidence type="ECO:0000259" key="2">
    <source>
        <dbReference type="Pfam" id="PF09949"/>
    </source>
</evidence>
<protein>
    <recommendedName>
        <fullName evidence="2">Phosphatidate phosphatase APP1 catalytic domain-containing protein</fullName>
    </recommendedName>
</protein>
<evidence type="ECO:0000256" key="1">
    <source>
        <dbReference type="SAM" id="MobiDB-lite"/>
    </source>
</evidence>
<dbReference type="EMBL" id="JAVLET010000002">
    <property type="protein sequence ID" value="KAL0473337.1"/>
    <property type="molecule type" value="Genomic_DNA"/>
</dbReference>
<feature type="domain" description="Phosphatidate phosphatase APP1 catalytic" evidence="2">
    <location>
        <begin position="371"/>
        <end position="520"/>
    </location>
</feature>
<dbReference type="PANTHER" id="PTHR28208">
    <property type="entry name" value="PHOSPHATIDATE PHOSPHATASE APP1"/>
    <property type="match status" value="1"/>
</dbReference>
<feature type="compositionally biased region" description="Low complexity" evidence="1">
    <location>
        <begin position="702"/>
        <end position="712"/>
    </location>
</feature>
<feature type="compositionally biased region" description="Basic and acidic residues" evidence="1">
    <location>
        <begin position="224"/>
        <end position="247"/>
    </location>
</feature>
<feature type="compositionally biased region" description="Pro residues" evidence="1">
    <location>
        <begin position="570"/>
        <end position="585"/>
    </location>
</feature>
<proteinExistence type="predicted"/>
<feature type="compositionally biased region" description="Low complexity" evidence="1">
    <location>
        <begin position="557"/>
        <end position="567"/>
    </location>
</feature>
<feature type="compositionally biased region" description="Pro residues" evidence="1">
    <location>
        <begin position="686"/>
        <end position="695"/>
    </location>
</feature>
<feature type="compositionally biased region" description="Polar residues" evidence="1">
    <location>
        <begin position="609"/>
        <end position="623"/>
    </location>
</feature>
<feature type="region of interest" description="Disordered" evidence="1">
    <location>
        <begin position="109"/>
        <end position="128"/>
    </location>
</feature>
<dbReference type="InterPro" id="IPR019236">
    <property type="entry name" value="APP1_cat"/>
</dbReference>
<dbReference type="Gene3D" id="3.40.50.1000">
    <property type="entry name" value="HAD superfamily/HAD-like"/>
    <property type="match status" value="1"/>
</dbReference>
<dbReference type="PIRSF" id="PIRSF037464">
    <property type="entry name" value="UCP037464_APP1"/>
    <property type="match status" value="1"/>
</dbReference>
<dbReference type="InterPro" id="IPR052935">
    <property type="entry name" value="Mg2+_PAP"/>
</dbReference>
<evidence type="ECO:0000313" key="4">
    <source>
        <dbReference type="Proteomes" id="UP001451303"/>
    </source>
</evidence>